<keyword evidence="2" id="KW-1185">Reference proteome</keyword>
<comment type="caution">
    <text evidence="1">The sequence shown here is derived from an EMBL/GenBank/DDBJ whole genome shotgun (WGS) entry which is preliminary data.</text>
</comment>
<reference evidence="1 2" key="1">
    <citation type="journal article" date="2024" name="IMA Fungus">
        <title>IMA Genome - F19 : A genome assembly and annotation guide to empower mycologists, including annotated draft genome sequences of Ceratocystis pirilliformis, Diaporthe australafricana, Fusarium ophioides, Paecilomyces lecythidis, and Sporothrix stenoceras.</title>
        <authorList>
            <person name="Aylward J."/>
            <person name="Wilson A.M."/>
            <person name="Visagie C.M."/>
            <person name="Spraker J."/>
            <person name="Barnes I."/>
            <person name="Buitendag C."/>
            <person name="Ceriani C."/>
            <person name="Del Mar Angel L."/>
            <person name="du Plessis D."/>
            <person name="Fuchs T."/>
            <person name="Gasser K."/>
            <person name="Kramer D."/>
            <person name="Li W."/>
            <person name="Munsamy K."/>
            <person name="Piso A."/>
            <person name="Price J.L."/>
            <person name="Sonnekus B."/>
            <person name="Thomas C."/>
            <person name="van der Nest A."/>
            <person name="van Dijk A."/>
            <person name="van Heerden A."/>
            <person name="van Vuuren N."/>
            <person name="Yilmaz N."/>
            <person name="Duong T.A."/>
            <person name="van der Merwe N.A."/>
            <person name="Wingfield M.J."/>
            <person name="Wingfield B.D."/>
        </authorList>
    </citation>
    <scope>NUCLEOTIDE SEQUENCE [LARGE SCALE GENOMIC DNA]</scope>
    <source>
        <strain evidence="1 2">CMW 18300</strain>
    </source>
</reference>
<sequence length="248" mass="27584">MNSDLINIAGNLANTALANRGESGQRNAVLVSQHHTNHRDPGFLSQDFRRTFHSPPRLYFTAENDEFDTETLSEWQKAGFTVEYFSMGKGGASYLRKLDSLFKNRLEPGETFGIIAYGDAAGACLEHFHILDNNPDNRLGCLVAYYPNIIPDPRAAFPSTMEVVVHLAGAEVGEVHHSQLASVEGKRKVVRHDLKKGPGEGKLDMAYRCYKYDAEPGFAERDLDVYDEKSAMQAQDRTLIAAKKAFSV</sequence>
<dbReference type="Proteomes" id="UP001583177">
    <property type="component" value="Unassembled WGS sequence"/>
</dbReference>
<accession>A0ABR3W694</accession>
<protein>
    <recommendedName>
        <fullName evidence="3">Dienelactone hydrolase</fullName>
    </recommendedName>
</protein>
<name>A0ABR3W694_9PEZI</name>
<evidence type="ECO:0000313" key="2">
    <source>
        <dbReference type="Proteomes" id="UP001583177"/>
    </source>
</evidence>
<evidence type="ECO:0008006" key="3">
    <source>
        <dbReference type="Google" id="ProtNLM"/>
    </source>
</evidence>
<evidence type="ECO:0000313" key="1">
    <source>
        <dbReference type="EMBL" id="KAL1854069.1"/>
    </source>
</evidence>
<dbReference type="EMBL" id="JAWRVE010000142">
    <property type="protein sequence ID" value="KAL1854069.1"/>
    <property type="molecule type" value="Genomic_DNA"/>
</dbReference>
<organism evidence="1 2">
    <name type="scientific">Diaporthe australafricana</name>
    <dbReference type="NCBI Taxonomy" id="127596"/>
    <lineage>
        <taxon>Eukaryota</taxon>
        <taxon>Fungi</taxon>
        <taxon>Dikarya</taxon>
        <taxon>Ascomycota</taxon>
        <taxon>Pezizomycotina</taxon>
        <taxon>Sordariomycetes</taxon>
        <taxon>Sordariomycetidae</taxon>
        <taxon>Diaporthales</taxon>
        <taxon>Diaporthaceae</taxon>
        <taxon>Diaporthe</taxon>
    </lineage>
</organism>
<proteinExistence type="predicted"/>
<gene>
    <name evidence="1" type="ORF">Daus18300_011567</name>
</gene>